<evidence type="ECO:0000259" key="6">
    <source>
        <dbReference type="Pfam" id="PF03168"/>
    </source>
</evidence>
<gene>
    <name evidence="7" type="ORF">SAY86_026263</name>
</gene>
<evidence type="ECO:0000256" key="3">
    <source>
        <dbReference type="ARBA" id="ARBA00022989"/>
    </source>
</evidence>
<keyword evidence="2 5" id="KW-0812">Transmembrane</keyword>
<evidence type="ECO:0000313" key="7">
    <source>
        <dbReference type="EMBL" id="KAK4765173.1"/>
    </source>
</evidence>
<feature type="transmembrane region" description="Helical" evidence="5">
    <location>
        <begin position="20"/>
        <end position="40"/>
    </location>
</feature>
<evidence type="ECO:0000256" key="2">
    <source>
        <dbReference type="ARBA" id="ARBA00022692"/>
    </source>
</evidence>
<name>A0AAN7KI92_TRANT</name>
<dbReference type="InterPro" id="IPR044839">
    <property type="entry name" value="NDR1-like"/>
</dbReference>
<evidence type="ECO:0000256" key="1">
    <source>
        <dbReference type="ARBA" id="ARBA00004167"/>
    </source>
</evidence>
<comment type="caution">
    <text evidence="7">The sequence shown here is derived from an EMBL/GenBank/DDBJ whole genome shotgun (WGS) entry which is preliminary data.</text>
</comment>
<keyword evidence="4 5" id="KW-0472">Membrane</keyword>
<comment type="subcellular location">
    <subcellularLocation>
        <location evidence="1">Membrane</location>
        <topology evidence="1">Single-pass membrane protein</topology>
    </subcellularLocation>
</comment>
<accession>A0AAN7KI92</accession>
<keyword evidence="3 5" id="KW-1133">Transmembrane helix</keyword>
<dbReference type="Proteomes" id="UP001346149">
    <property type="component" value="Unassembled WGS sequence"/>
</dbReference>
<dbReference type="AlphaFoldDB" id="A0AAN7KI92"/>
<evidence type="ECO:0000313" key="8">
    <source>
        <dbReference type="Proteomes" id="UP001346149"/>
    </source>
</evidence>
<evidence type="ECO:0000256" key="4">
    <source>
        <dbReference type="ARBA" id="ARBA00023136"/>
    </source>
</evidence>
<dbReference type="PANTHER" id="PTHR31415">
    <property type="entry name" value="OS05G0367900 PROTEIN"/>
    <property type="match status" value="1"/>
</dbReference>
<dbReference type="GO" id="GO:0005886">
    <property type="term" value="C:plasma membrane"/>
    <property type="evidence" value="ECO:0007669"/>
    <property type="project" value="TreeGrafter"/>
</dbReference>
<dbReference type="GO" id="GO:0098542">
    <property type="term" value="P:defense response to other organism"/>
    <property type="evidence" value="ECO:0007669"/>
    <property type="project" value="InterPro"/>
</dbReference>
<dbReference type="Pfam" id="PF03168">
    <property type="entry name" value="LEA_2"/>
    <property type="match status" value="1"/>
</dbReference>
<keyword evidence="8" id="KW-1185">Reference proteome</keyword>
<organism evidence="7 8">
    <name type="scientific">Trapa natans</name>
    <name type="common">Water chestnut</name>
    <dbReference type="NCBI Taxonomy" id="22666"/>
    <lineage>
        <taxon>Eukaryota</taxon>
        <taxon>Viridiplantae</taxon>
        <taxon>Streptophyta</taxon>
        <taxon>Embryophyta</taxon>
        <taxon>Tracheophyta</taxon>
        <taxon>Spermatophyta</taxon>
        <taxon>Magnoliopsida</taxon>
        <taxon>eudicotyledons</taxon>
        <taxon>Gunneridae</taxon>
        <taxon>Pentapetalae</taxon>
        <taxon>rosids</taxon>
        <taxon>malvids</taxon>
        <taxon>Myrtales</taxon>
        <taxon>Lythraceae</taxon>
        <taxon>Trapa</taxon>
    </lineage>
</organism>
<feature type="domain" description="Late embryogenesis abundant protein LEA-2 subgroup" evidence="6">
    <location>
        <begin position="78"/>
        <end position="174"/>
    </location>
</feature>
<dbReference type="PANTHER" id="PTHR31415:SF89">
    <property type="entry name" value="PROTEIN NDR1-LIKE"/>
    <property type="match status" value="1"/>
</dbReference>
<sequence length="209" mass="22938">MALLTGLSSPQNDTGHRGLLWLLKVLALLGLIVLSTWLALLPKKPTSTISALFVPVTGYSNSSSVAGGGNSNTTISYTLEIVNTNKNSGIYYDDIAVTISVGDDKLGENIIAAFYQGKGKKKKAHISMKADQKVMSNHAGEFSLVKAQLKVILVTRIRYKTWGKKSKHHDLKLQGEIPIGSDGEIRGKKKKIKLHHSNKKYRNRTIKLE</sequence>
<dbReference type="GO" id="GO:0009506">
    <property type="term" value="C:plasmodesma"/>
    <property type="evidence" value="ECO:0007669"/>
    <property type="project" value="TreeGrafter"/>
</dbReference>
<dbReference type="EMBL" id="JAXQNO010000023">
    <property type="protein sequence ID" value="KAK4765173.1"/>
    <property type="molecule type" value="Genomic_DNA"/>
</dbReference>
<dbReference type="InterPro" id="IPR004864">
    <property type="entry name" value="LEA_2"/>
</dbReference>
<protein>
    <recommendedName>
        <fullName evidence="6">Late embryogenesis abundant protein LEA-2 subgroup domain-containing protein</fullName>
    </recommendedName>
</protein>
<reference evidence="7 8" key="1">
    <citation type="journal article" date="2023" name="Hortic Res">
        <title>Pangenome of water caltrop reveals structural variations and asymmetric subgenome divergence after allopolyploidization.</title>
        <authorList>
            <person name="Zhang X."/>
            <person name="Chen Y."/>
            <person name="Wang L."/>
            <person name="Yuan Y."/>
            <person name="Fang M."/>
            <person name="Shi L."/>
            <person name="Lu R."/>
            <person name="Comes H.P."/>
            <person name="Ma Y."/>
            <person name="Chen Y."/>
            <person name="Huang G."/>
            <person name="Zhou Y."/>
            <person name="Zheng Z."/>
            <person name="Qiu Y."/>
        </authorList>
    </citation>
    <scope>NUCLEOTIDE SEQUENCE [LARGE SCALE GENOMIC DNA]</scope>
    <source>
        <strain evidence="7">F231</strain>
    </source>
</reference>
<evidence type="ECO:0000256" key="5">
    <source>
        <dbReference type="SAM" id="Phobius"/>
    </source>
</evidence>
<proteinExistence type="predicted"/>